<protein>
    <submittedName>
        <fullName evidence="5">Glycoside hydrolase family 28 protein</fullName>
    </submittedName>
</protein>
<dbReference type="GO" id="GO:0004650">
    <property type="term" value="F:polygalacturonase activity"/>
    <property type="evidence" value="ECO:0007669"/>
    <property type="project" value="InterPro"/>
</dbReference>
<dbReference type="InterPro" id="IPR000743">
    <property type="entry name" value="Glyco_hydro_28"/>
</dbReference>
<dbReference type="SMART" id="SM00710">
    <property type="entry name" value="PbH1"/>
    <property type="match status" value="5"/>
</dbReference>
<dbReference type="KEGG" id="halt:IM660_17790"/>
<dbReference type="PANTHER" id="PTHR31339">
    <property type="entry name" value="PECTIN LYASE-RELATED"/>
    <property type="match status" value="1"/>
</dbReference>
<evidence type="ECO:0000256" key="1">
    <source>
        <dbReference type="ARBA" id="ARBA00008834"/>
    </source>
</evidence>
<evidence type="ECO:0000313" key="6">
    <source>
        <dbReference type="Proteomes" id="UP000593758"/>
    </source>
</evidence>
<dbReference type="SUPFAM" id="SSF51126">
    <property type="entry name" value="Pectin lyase-like"/>
    <property type="match status" value="1"/>
</dbReference>
<dbReference type="Proteomes" id="UP000593758">
    <property type="component" value="Chromosome"/>
</dbReference>
<sequence>MMQLDEWQDDGPGWHRADAIVRRVQAPAFPDREVLVEDHGAVADGATDCSAAIAGAIDAVRRAGGGRVVLGAGTYLTGPIRLFSNIDLHVAAGATVRFIPEPERYLPPVLTRWQGVEMMGYAPLINAHDAENVAVTGAGILDGGADTEHWWPWCGMEEFGWRPGIPAQGDDWEHLVEQVRQGVPPKQRIMAPASNLRPNFIEFYRCEQVWVQGVRIVGSPMWEIHPVLCTGVLVEDVQIDSHGPNNDGVDPESCTDVVIRNCRFDVGDDAVAIKAGREDDAERVDEPCRNVVIEDCAMTMKYGAFTIGSELTSGVRDVYVRNCTIGGPNLWYGLYIKTNAARGGYVENVYVDNVAVTELRREFLSCNFLRGEGLEGPRTPTVRHVRISNVRVGRARRALHLAGYAHSPIADVHICDSTFESMAEPDSIENVVGLMLTNTHSA</sequence>
<organism evidence="5 6">
    <name type="scientific">Ruania alkalisoli</name>
    <dbReference type="NCBI Taxonomy" id="2779775"/>
    <lineage>
        <taxon>Bacteria</taxon>
        <taxon>Bacillati</taxon>
        <taxon>Actinomycetota</taxon>
        <taxon>Actinomycetes</taxon>
        <taxon>Micrococcales</taxon>
        <taxon>Ruaniaceae</taxon>
        <taxon>Ruania</taxon>
    </lineage>
</organism>
<keyword evidence="3 4" id="KW-0326">Glycosidase</keyword>
<evidence type="ECO:0000256" key="4">
    <source>
        <dbReference type="RuleBase" id="RU361169"/>
    </source>
</evidence>
<dbReference type="InterPro" id="IPR011050">
    <property type="entry name" value="Pectin_lyase_fold/virulence"/>
</dbReference>
<dbReference type="EMBL" id="CP063169">
    <property type="protein sequence ID" value="QOR70417.1"/>
    <property type="molecule type" value="Genomic_DNA"/>
</dbReference>
<dbReference type="Pfam" id="PF00295">
    <property type="entry name" value="Glyco_hydro_28"/>
    <property type="match status" value="1"/>
</dbReference>
<reference evidence="5 6" key="1">
    <citation type="submission" date="2020-10" db="EMBL/GenBank/DDBJ databases">
        <title>Haloactinobacterium sp. RN3S43, a bacterium isolated from saline soil.</title>
        <authorList>
            <person name="Sun J.-Q."/>
        </authorList>
    </citation>
    <scope>NUCLEOTIDE SEQUENCE [LARGE SCALE GENOMIC DNA]</scope>
    <source>
        <strain evidence="5 6">RN3S43</strain>
    </source>
</reference>
<comment type="similarity">
    <text evidence="1 4">Belongs to the glycosyl hydrolase 28 family.</text>
</comment>
<gene>
    <name evidence="5" type="ORF">IM660_17790</name>
</gene>
<keyword evidence="6" id="KW-1185">Reference proteome</keyword>
<accession>A0A7M1STG9</accession>
<dbReference type="InterPro" id="IPR051801">
    <property type="entry name" value="GH28_Enzymes"/>
</dbReference>
<evidence type="ECO:0000256" key="2">
    <source>
        <dbReference type="ARBA" id="ARBA00022801"/>
    </source>
</evidence>
<dbReference type="Gene3D" id="2.160.20.10">
    <property type="entry name" value="Single-stranded right-handed beta-helix, Pectin lyase-like"/>
    <property type="match status" value="1"/>
</dbReference>
<evidence type="ECO:0000256" key="3">
    <source>
        <dbReference type="ARBA" id="ARBA00023295"/>
    </source>
</evidence>
<proteinExistence type="inferred from homology"/>
<dbReference type="AlphaFoldDB" id="A0A7M1STG9"/>
<dbReference type="InterPro" id="IPR012334">
    <property type="entry name" value="Pectin_lyas_fold"/>
</dbReference>
<dbReference type="GO" id="GO:0005975">
    <property type="term" value="P:carbohydrate metabolic process"/>
    <property type="evidence" value="ECO:0007669"/>
    <property type="project" value="InterPro"/>
</dbReference>
<keyword evidence="2 4" id="KW-0378">Hydrolase</keyword>
<evidence type="ECO:0000313" key="5">
    <source>
        <dbReference type="EMBL" id="QOR70417.1"/>
    </source>
</evidence>
<dbReference type="PANTHER" id="PTHR31339:SF9">
    <property type="entry name" value="PLASMIN AND FIBRONECTIN-BINDING PROTEIN A"/>
    <property type="match status" value="1"/>
</dbReference>
<dbReference type="RefSeq" id="WP_193497098.1">
    <property type="nucleotide sequence ID" value="NZ_CP063169.1"/>
</dbReference>
<name>A0A7M1STG9_9MICO</name>
<dbReference type="InterPro" id="IPR006626">
    <property type="entry name" value="PbH1"/>
</dbReference>